<name>A0A0E1W439_BURPE</name>
<sequence>MRRAREAHTSRKVKGLHRQMKAFFHAHTGAFGRRARRPDGCTSSNAMRHAVVCTDLRGLPYLARNICGHLVSLGSFPREIGIPI</sequence>
<proteinExistence type="predicted"/>
<gene>
    <name evidence="1" type="ORF">BURPS1710A_A3013</name>
</gene>
<dbReference type="AlphaFoldDB" id="A0A0E1W439"/>
<protein>
    <recommendedName>
        <fullName evidence="2">Transposase</fullName>
    </recommendedName>
</protein>
<evidence type="ECO:0000313" key="1">
    <source>
        <dbReference type="EMBL" id="EET04427.1"/>
    </source>
</evidence>
<reference evidence="1" key="1">
    <citation type="submission" date="2009-05" db="EMBL/GenBank/DDBJ databases">
        <authorList>
            <person name="Harkins D.M."/>
            <person name="DeShazer D."/>
            <person name="Woods D.E."/>
            <person name="Brinkac L.M."/>
            <person name="Brown K.A."/>
            <person name="Hung G.C."/>
            <person name="Tuanyok A."/>
            <person name="Zhang B."/>
            <person name="Nierman W.C."/>
        </authorList>
    </citation>
    <scope>NUCLEOTIDE SEQUENCE [LARGE SCALE GENOMIC DNA]</scope>
    <source>
        <strain evidence="1">1710a</strain>
    </source>
</reference>
<accession>A0A0E1W439</accession>
<dbReference type="EMBL" id="CM000833">
    <property type="protein sequence ID" value="EET04427.1"/>
    <property type="molecule type" value="Genomic_DNA"/>
</dbReference>
<dbReference type="HOGENOM" id="CLU_2521237_0_0_4"/>
<organism evidence="1">
    <name type="scientific">Burkholderia pseudomallei 1710a</name>
    <dbReference type="NCBI Taxonomy" id="320371"/>
    <lineage>
        <taxon>Bacteria</taxon>
        <taxon>Pseudomonadati</taxon>
        <taxon>Pseudomonadota</taxon>
        <taxon>Betaproteobacteria</taxon>
        <taxon>Burkholderiales</taxon>
        <taxon>Burkholderiaceae</taxon>
        <taxon>Burkholderia</taxon>
        <taxon>pseudomallei group</taxon>
    </lineage>
</organism>
<dbReference type="Proteomes" id="UP000001812">
    <property type="component" value="Chromosome II"/>
</dbReference>
<evidence type="ECO:0008006" key="2">
    <source>
        <dbReference type="Google" id="ProtNLM"/>
    </source>
</evidence>